<dbReference type="InterPro" id="IPR000683">
    <property type="entry name" value="Gfo/Idh/MocA-like_OxRdtase_N"/>
</dbReference>
<dbReference type="PANTHER" id="PTHR43818">
    <property type="entry name" value="BCDNA.GH03377"/>
    <property type="match status" value="1"/>
</dbReference>
<dbReference type="GO" id="GO:0000166">
    <property type="term" value="F:nucleotide binding"/>
    <property type="evidence" value="ECO:0007669"/>
    <property type="project" value="InterPro"/>
</dbReference>
<dbReference type="InParanoid" id="A0A4R5D897"/>
<dbReference type="PANTHER" id="PTHR43818:SF11">
    <property type="entry name" value="BCDNA.GH03377"/>
    <property type="match status" value="1"/>
</dbReference>
<keyword evidence="5" id="KW-1185">Reference proteome</keyword>
<protein>
    <submittedName>
        <fullName evidence="4">Gfo/Idh/MocA family oxidoreductase</fullName>
    </submittedName>
</protein>
<dbReference type="GO" id="GO:0016491">
    <property type="term" value="F:oxidoreductase activity"/>
    <property type="evidence" value="ECO:0007669"/>
    <property type="project" value="UniProtKB-KW"/>
</dbReference>
<gene>
    <name evidence="4" type="ORF">E1269_13685</name>
</gene>
<keyword evidence="1" id="KW-0560">Oxidoreductase</keyword>
<comment type="caution">
    <text evidence="4">The sequence shown here is derived from an EMBL/GenBank/DDBJ whole genome shotgun (WGS) entry which is preliminary data.</text>
</comment>
<dbReference type="Proteomes" id="UP000294739">
    <property type="component" value="Unassembled WGS sequence"/>
</dbReference>
<dbReference type="Gene3D" id="3.30.360.10">
    <property type="entry name" value="Dihydrodipicolinate Reductase, domain 2"/>
    <property type="match status" value="1"/>
</dbReference>
<sequence>MALMSGRVPIRSNRGDSAMMATREHRPLRTAVLGLGRWGRTWLPVLDREPGVEVVLTAGGIPDGRPLAHLGDYRQALDQPDLDAVVVTLPVRLHLDAVVTAAERGLHVLVEKPAVADRAELDVLCSTAATAPSVVMVCQNYRERAWVAVVRHHLATLGRLSQVSIEVARGEFLDGGRARLPHPLLDDLAIHHLDLLRHLTAQDASVLAATSGRPPWTTYDGQPDVAALLRLDDGAIVTYRGTWAARGGETPYDGDWTLRGENGVIELRDLVVRRDGAVVADTAPRPLDPPDNDLAAVLHTFVAATRGGPVPTSAADHARSLGLVLSMREAAAVGAAVEVET</sequence>
<dbReference type="InterPro" id="IPR050463">
    <property type="entry name" value="Gfo/Idh/MocA_oxidrdct_glycsds"/>
</dbReference>
<dbReference type="Pfam" id="PF01408">
    <property type="entry name" value="GFO_IDH_MocA"/>
    <property type="match status" value="1"/>
</dbReference>
<dbReference type="AlphaFoldDB" id="A0A4R5D897"/>
<feature type="domain" description="GFO/IDH/MocA-like oxidoreductase" evidence="3">
    <location>
        <begin position="157"/>
        <end position="266"/>
    </location>
</feature>
<reference evidence="4 5" key="1">
    <citation type="submission" date="2019-03" db="EMBL/GenBank/DDBJ databases">
        <title>Draft genome sequences of novel Actinobacteria.</title>
        <authorList>
            <person name="Sahin N."/>
            <person name="Ay H."/>
            <person name="Saygin H."/>
        </authorList>
    </citation>
    <scope>NUCLEOTIDE SEQUENCE [LARGE SCALE GENOMIC DNA]</scope>
    <source>
        <strain evidence="4 5">5K138</strain>
    </source>
</reference>
<organism evidence="4 5">
    <name type="scientific">Jiangella asiatica</name>
    <dbReference type="NCBI Taxonomy" id="2530372"/>
    <lineage>
        <taxon>Bacteria</taxon>
        <taxon>Bacillati</taxon>
        <taxon>Actinomycetota</taxon>
        <taxon>Actinomycetes</taxon>
        <taxon>Jiangellales</taxon>
        <taxon>Jiangellaceae</taxon>
        <taxon>Jiangella</taxon>
    </lineage>
</organism>
<dbReference type="Gene3D" id="3.40.50.720">
    <property type="entry name" value="NAD(P)-binding Rossmann-like Domain"/>
    <property type="match status" value="1"/>
</dbReference>
<evidence type="ECO:0000313" key="5">
    <source>
        <dbReference type="Proteomes" id="UP000294739"/>
    </source>
</evidence>
<feature type="domain" description="Gfo/Idh/MocA-like oxidoreductase N-terminal" evidence="2">
    <location>
        <begin position="31"/>
        <end position="137"/>
    </location>
</feature>
<dbReference type="OrthoDB" id="9800252at2"/>
<dbReference type="Pfam" id="PF22725">
    <property type="entry name" value="GFO_IDH_MocA_C3"/>
    <property type="match status" value="1"/>
</dbReference>
<accession>A0A4R5D897</accession>
<evidence type="ECO:0000259" key="3">
    <source>
        <dbReference type="Pfam" id="PF22725"/>
    </source>
</evidence>
<dbReference type="SUPFAM" id="SSF51735">
    <property type="entry name" value="NAD(P)-binding Rossmann-fold domains"/>
    <property type="match status" value="1"/>
</dbReference>
<dbReference type="EMBL" id="SMKZ01000017">
    <property type="protein sequence ID" value="TDE09676.1"/>
    <property type="molecule type" value="Genomic_DNA"/>
</dbReference>
<proteinExistence type="predicted"/>
<dbReference type="SUPFAM" id="SSF55347">
    <property type="entry name" value="Glyceraldehyde-3-phosphate dehydrogenase-like, C-terminal domain"/>
    <property type="match status" value="1"/>
</dbReference>
<name>A0A4R5D897_9ACTN</name>
<dbReference type="InterPro" id="IPR036291">
    <property type="entry name" value="NAD(P)-bd_dom_sf"/>
</dbReference>
<evidence type="ECO:0000259" key="2">
    <source>
        <dbReference type="Pfam" id="PF01408"/>
    </source>
</evidence>
<evidence type="ECO:0000313" key="4">
    <source>
        <dbReference type="EMBL" id="TDE09676.1"/>
    </source>
</evidence>
<evidence type="ECO:0000256" key="1">
    <source>
        <dbReference type="ARBA" id="ARBA00023002"/>
    </source>
</evidence>
<dbReference type="InterPro" id="IPR055170">
    <property type="entry name" value="GFO_IDH_MocA-like_dom"/>
</dbReference>